<accession>A0A7S3LT54</accession>
<dbReference type="AlphaFoldDB" id="A0A7S3LT54"/>
<sequence length="328" mass="37745">MSEDFPKIEYNRKGYRGFHKIAHKCLNKSVQERVLKGEKFKVWNGAEQTVPEQLKWMYEHARKYLNTDEGFKSYGTYKGTKMWNHPELTTEADGYGYFKLNAKLSNISPDLFLSLMQDNKIIGQVDATVVTMIDMAIVPQEITKSVCNGRAKFCYWCNRVPGLSVKHRDGVDLTSWHIDDDGTYWFTSHSTPFDDVAKGHPGAIRGVDTYFAYKIVHENNEDGIEQIDVTLVSQTKVGYVPSFIFFTYNVFEINIIIKYNYNSGWLPKFLINRVVGRVLADYVTTGKYSNAIQYTSAKLNRLLIADCNKFMIDSCRPFAENGKRRQSC</sequence>
<organism evidence="1">
    <name type="scientific">Aplanochytrium stocchinoi</name>
    <dbReference type="NCBI Taxonomy" id="215587"/>
    <lineage>
        <taxon>Eukaryota</taxon>
        <taxon>Sar</taxon>
        <taxon>Stramenopiles</taxon>
        <taxon>Bigyra</taxon>
        <taxon>Labyrinthulomycetes</taxon>
        <taxon>Thraustochytrida</taxon>
        <taxon>Thraustochytriidae</taxon>
        <taxon>Aplanochytrium</taxon>
    </lineage>
</organism>
<reference evidence="1" key="1">
    <citation type="submission" date="2021-01" db="EMBL/GenBank/DDBJ databases">
        <authorList>
            <person name="Corre E."/>
            <person name="Pelletier E."/>
            <person name="Niang G."/>
            <person name="Scheremetjew M."/>
            <person name="Finn R."/>
            <person name="Kale V."/>
            <person name="Holt S."/>
            <person name="Cochrane G."/>
            <person name="Meng A."/>
            <person name="Brown T."/>
            <person name="Cohen L."/>
        </authorList>
    </citation>
    <scope>NUCLEOTIDE SEQUENCE</scope>
    <source>
        <strain evidence="1">GSBS06</strain>
    </source>
</reference>
<dbReference type="EMBL" id="HBIN01010391">
    <property type="protein sequence ID" value="CAE0437511.1"/>
    <property type="molecule type" value="Transcribed_RNA"/>
</dbReference>
<dbReference type="Gene3D" id="3.30.530.20">
    <property type="match status" value="1"/>
</dbReference>
<protein>
    <recommendedName>
        <fullName evidence="2">START domain-containing protein</fullName>
    </recommendedName>
</protein>
<evidence type="ECO:0000313" key="1">
    <source>
        <dbReference type="EMBL" id="CAE0437511.1"/>
    </source>
</evidence>
<dbReference type="SUPFAM" id="SSF55961">
    <property type="entry name" value="Bet v1-like"/>
    <property type="match status" value="1"/>
</dbReference>
<name>A0A7S3LT54_9STRA</name>
<gene>
    <name evidence="1" type="ORF">ASTO00021_LOCUS7768</name>
</gene>
<dbReference type="InterPro" id="IPR023393">
    <property type="entry name" value="START-like_dom_sf"/>
</dbReference>
<proteinExistence type="predicted"/>
<evidence type="ECO:0008006" key="2">
    <source>
        <dbReference type="Google" id="ProtNLM"/>
    </source>
</evidence>